<evidence type="ECO:0000256" key="8">
    <source>
        <dbReference type="HAMAP-Rule" id="MF_01416"/>
    </source>
</evidence>
<dbReference type="Gene3D" id="1.10.520.20">
    <property type="entry name" value="N-terminal domain of the delta subunit of the F1F0-ATP synthase"/>
    <property type="match status" value="1"/>
</dbReference>
<reference evidence="9 10" key="1">
    <citation type="submission" date="2015-12" db="EMBL/GenBank/DDBJ databases">
        <title>Genome sequence of Thalassospira lucentensis MCCC 1A02072.</title>
        <authorList>
            <person name="Lu L."/>
            <person name="Lai Q."/>
            <person name="Shao Z."/>
            <person name="Qian P."/>
        </authorList>
    </citation>
    <scope>NUCLEOTIDE SEQUENCE [LARGE SCALE GENOMIC DNA]</scope>
    <source>
        <strain evidence="9 10">MCCC 1A02072</strain>
    </source>
</reference>
<dbReference type="InterPro" id="IPR020781">
    <property type="entry name" value="ATPase_OSCP/d_CS"/>
</dbReference>
<dbReference type="RefSeq" id="WP_007089181.1">
    <property type="nucleotide sequence ID" value="NZ_CP136684.1"/>
</dbReference>
<evidence type="ECO:0000313" key="10">
    <source>
        <dbReference type="Proteomes" id="UP000076335"/>
    </source>
</evidence>
<keyword evidence="8" id="KW-1003">Cell membrane</keyword>
<dbReference type="GO" id="GO:0005886">
    <property type="term" value="C:plasma membrane"/>
    <property type="evidence" value="ECO:0007669"/>
    <property type="project" value="UniProtKB-SubCell"/>
</dbReference>
<keyword evidence="3 8" id="KW-0375">Hydrogen ion transport</keyword>
<name>A0A154L0Y6_9PROT</name>
<dbReference type="NCBIfam" id="TIGR01145">
    <property type="entry name" value="ATP_synt_delta"/>
    <property type="match status" value="1"/>
</dbReference>
<dbReference type="InterPro" id="IPR000711">
    <property type="entry name" value="ATPase_OSCP/dsu"/>
</dbReference>
<dbReference type="AlphaFoldDB" id="A0A154L0Y6"/>
<comment type="function">
    <text evidence="8">This protein is part of the stalk that links CF(0) to CF(1). It either transmits conformational changes from CF(0) to CF(1) or is implicated in proton conduction.</text>
</comment>
<dbReference type="GO" id="GO:0045259">
    <property type="term" value="C:proton-transporting ATP synthase complex"/>
    <property type="evidence" value="ECO:0007669"/>
    <property type="project" value="UniProtKB-KW"/>
</dbReference>
<evidence type="ECO:0000256" key="4">
    <source>
        <dbReference type="ARBA" id="ARBA00023065"/>
    </source>
</evidence>
<dbReference type="SUPFAM" id="SSF47928">
    <property type="entry name" value="N-terminal domain of the delta subunit of the F1F0-ATP synthase"/>
    <property type="match status" value="1"/>
</dbReference>
<gene>
    <name evidence="8" type="primary">atpH</name>
    <name evidence="9" type="ORF">AUP42_06590</name>
</gene>
<dbReference type="PRINTS" id="PR00125">
    <property type="entry name" value="ATPASEDELTA"/>
</dbReference>
<evidence type="ECO:0000256" key="6">
    <source>
        <dbReference type="ARBA" id="ARBA00023196"/>
    </source>
</evidence>
<accession>A0A154L0Y6</accession>
<comment type="similarity">
    <text evidence="8">Belongs to the ATPase delta chain family.</text>
</comment>
<organism evidence="9 10">
    <name type="scientific">Thalassospira lucentensis</name>
    <dbReference type="NCBI Taxonomy" id="168935"/>
    <lineage>
        <taxon>Bacteria</taxon>
        <taxon>Pseudomonadati</taxon>
        <taxon>Pseudomonadota</taxon>
        <taxon>Alphaproteobacteria</taxon>
        <taxon>Rhodospirillales</taxon>
        <taxon>Thalassospiraceae</taxon>
        <taxon>Thalassospira</taxon>
    </lineage>
</organism>
<dbReference type="HAMAP" id="MF_01416">
    <property type="entry name" value="ATP_synth_delta_bact"/>
    <property type="match status" value="1"/>
</dbReference>
<dbReference type="GO" id="GO:0046933">
    <property type="term" value="F:proton-transporting ATP synthase activity, rotational mechanism"/>
    <property type="evidence" value="ECO:0007669"/>
    <property type="project" value="UniProtKB-UniRule"/>
</dbReference>
<comment type="function">
    <text evidence="8">F(1)F(0) ATP synthase produces ATP from ADP in the presence of a proton or sodium gradient. F-type ATPases consist of two structural domains, F(1) containing the extramembraneous catalytic core and F(0) containing the membrane proton channel, linked together by a central stalk and a peripheral stalk. During catalysis, ATP synthesis in the catalytic domain of F(1) is coupled via a rotary mechanism of the central stalk subunits to proton translocation.</text>
</comment>
<keyword evidence="6 8" id="KW-0139">CF(1)</keyword>
<evidence type="ECO:0000256" key="1">
    <source>
        <dbReference type="ARBA" id="ARBA00004370"/>
    </source>
</evidence>
<protein>
    <recommendedName>
        <fullName evidence="8">ATP synthase subunit delta</fullName>
    </recommendedName>
    <alternativeName>
        <fullName evidence="8">ATP synthase F(1) sector subunit delta</fullName>
    </alternativeName>
    <alternativeName>
        <fullName evidence="8">F-type ATPase subunit delta</fullName>
        <shortName evidence="8">F-ATPase subunit delta</shortName>
    </alternativeName>
</protein>
<dbReference type="Pfam" id="PF00213">
    <property type="entry name" value="OSCP"/>
    <property type="match status" value="1"/>
</dbReference>
<dbReference type="Proteomes" id="UP000076335">
    <property type="component" value="Unassembled WGS sequence"/>
</dbReference>
<keyword evidence="2 8" id="KW-0813">Transport</keyword>
<dbReference type="PANTHER" id="PTHR11910">
    <property type="entry name" value="ATP SYNTHASE DELTA CHAIN"/>
    <property type="match status" value="1"/>
</dbReference>
<sequence>MSQNTAATGLQGRYATALFELAQSADALDAVKSDLELLDQAIVESDDLRNVLRSPVISRDVQAKAMAALLDKLGVSELTKKTVGVLCQKRRLFVLPDVISSYLSMLSAFKGEVTAQVTSASELKKEQIEAVTGALKEVVGATVKVDLNVDPAVLGGLVVKVGSRVFDASLRTKLQKLELAMKGVA</sequence>
<comment type="subcellular location">
    <subcellularLocation>
        <location evidence="8">Cell membrane</location>
        <topology evidence="8">Peripheral membrane protein</topology>
    </subcellularLocation>
    <subcellularLocation>
        <location evidence="1">Membrane</location>
    </subcellularLocation>
</comment>
<keyword evidence="7 8" id="KW-0066">ATP synthesis</keyword>
<keyword evidence="4 8" id="KW-0406">Ion transport</keyword>
<evidence type="ECO:0000256" key="3">
    <source>
        <dbReference type="ARBA" id="ARBA00022781"/>
    </source>
</evidence>
<dbReference type="GeneID" id="31925990"/>
<dbReference type="NCBIfam" id="NF004406">
    <property type="entry name" value="PRK05758.3-2"/>
    <property type="match status" value="1"/>
</dbReference>
<proteinExistence type="inferred from homology"/>
<evidence type="ECO:0000256" key="7">
    <source>
        <dbReference type="ARBA" id="ARBA00023310"/>
    </source>
</evidence>
<evidence type="ECO:0000256" key="5">
    <source>
        <dbReference type="ARBA" id="ARBA00023136"/>
    </source>
</evidence>
<comment type="caution">
    <text evidence="9">The sequence shown here is derived from an EMBL/GenBank/DDBJ whole genome shotgun (WGS) entry which is preliminary data.</text>
</comment>
<evidence type="ECO:0000313" key="9">
    <source>
        <dbReference type="EMBL" id="KZB61617.1"/>
    </source>
</evidence>
<dbReference type="OrthoDB" id="9796185at2"/>
<keyword evidence="5 8" id="KW-0472">Membrane</keyword>
<dbReference type="EMBL" id="LPVY01000023">
    <property type="protein sequence ID" value="KZB61617.1"/>
    <property type="molecule type" value="Genomic_DNA"/>
</dbReference>
<evidence type="ECO:0000256" key="2">
    <source>
        <dbReference type="ARBA" id="ARBA00022448"/>
    </source>
</evidence>
<dbReference type="PROSITE" id="PS00389">
    <property type="entry name" value="ATPASE_DELTA"/>
    <property type="match status" value="1"/>
</dbReference>
<dbReference type="InterPro" id="IPR026015">
    <property type="entry name" value="ATP_synth_OSCP/delta_N_sf"/>
</dbReference>